<keyword evidence="6 8" id="KW-1133">Transmembrane helix</keyword>
<keyword evidence="10" id="KW-1185">Reference proteome</keyword>
<dbReference type="UniPathway" id="UPA00378"/>
<comment type="subcellular location">
    <subcellularLocation>
        <location evidence="1 8">Endoplasmic reticulum membrane</location>
        <topology evidence="1 8">Multi-pass membrane protein</topology>
    </subcellularLocation>
</comment>
<comment type="similarity">
    <text evidence="3 8">Belongs to the DAD/OST2 family.</text>
</comment>
<feature type="transmembrane region" description="Helical" evidence="8">
    <location>
        <begin position="99"/>
        <end position="118"/>
    </location>
</feature>
<evidence type="ECO:0000256" key="8">
    <source>
        <dbReference type="RuleBase" id="RU361136"/>
    </source>
</evidence>
<dbReference type="HOGENOM" id="CLU_111220_2_1_1"/>
<evidence type="ECO:0000256" key="3">
    <source>
        <dbReference type="ARBA" id="ARBA00009386"/>
    </source>
</evidence>
<gene>
    <name evidence="9" type="ORF">CYME_CMT294C</name>
</gene>
<proteinExistence type="inferred from homology"/>
<dbReference type="KEGG" id="cme:CYME_CMT294C"/>
<feature type="transmembrane region" description="Helical" evidence="8">
    <location>
        <begin position="30"/>
        <end position="52"/>
    </location>
</feature>
<dbReference type="EMBL" id="AP006502">
    <property type="protein sequence ID" value="BAM83267.1"/>
    <property type="molecule type" value="Genomic_DNA"/>
</dbReference>
<reference evidence="9 10" key="1">
    <citation type="journal article" date="2004" name="Nature">
        <title>Genome sequence of the ultrasmall unicellular red alga Cyanidioschyzon merolae 10D.</title>
        <authorList>
            <person name="Matsuzaki M."/>
            <person name="Misumi O."/>
            <person name="Shin-i T."/>
            <person name="Maruyama S."/>
            <person name="Takahara M."/>
            <person name="Miyagishima S."/>
            <person name="Mori T."/>
            <person name="Nishida K."/>
            <person name="Yagisawa F."/>
            <person name="Nishida K."/>
            <person name="Yoshida Y."/>
            <person name="Nishimura Y."/>
            <person name="Nakao S."/>
            <person name="Kobayashi T."/>
            <person name="Momoyama Y."/>
            <person name="Higashiyama T."/>
            <person name="Minoda A."/>
            <person name="Sano M."/>
            <person name="Nomoto H."/>
            <person name="Oishi K."/>
            <person name="Hayashi H."/>
            <person name="Ohta F."/>
            <person name="Nishizaka S."/>
            <person name="Haga S."/>
            <person name="Miura S."/>
            <person name="Morishita T."/>
            <person name="Kabeya Y."/>
            <person name="Terasawa K."/>
            <person name="Suzuki Y."/>
            <person name="Ishii Y."/>
            <person name="Asakawa S."/>
            <person name="Takano H."/>
            <person name="Ohta N."/>
            <person name="Kuroiwa H."/>
            <person name="Tanaka K."/>
            <person name="Shimizu N."/>
            <person name="Sugano S."/>
            <person name="Sato N."/>
            <person name="Nozaki H."/>
            <person name="Ogasawara N."/>
            <person name="Kohara Y."/>
            <person name="Kuroiwa T."/>
        </authorList>
    </citation>
    <scope>NUCLEOTIDE SEQUENCE [LARGE SCALE GENOMIC DNA]</scope>
    <source>
        <strain evidence="9 10">10D</strain>
    </source>
</reference>
<dbReference type="Gramene" id="CMT294CT">
    <property type="protein sequence ID" value="CMT294CT"/>
    <property type="gene ID" value="CMT294C"/>
</dbReference>
<dbReference type="AlphaFoldDB" id="M1VIA5"/>
<dbReference type="PANTHER" id="PTHR10705:SF0">
    <property type="entry name" value="DOLICHYL-DIPHOSPHOOLIGOSACCHARIDE--PROTEIN GLYCOSYLTRANSFERASE SUBUNIT DAD1"/>
    <property type="match status" value="1"/>
</dbReference>
<evidence type="ECO:0000256" key="5">
    <source>
        <dbReference type="ARBA" id="ARBA00022824"/>
    </source>
</evidence>
<organism evidence="9 10">
    <name type="scientific">Cyanidioschyzon merolae (strain NIES-3377 / 10D)</name>
    <name type="common">Unicellular red alga</name>
    <dbReference type="NCBI Taxonomy" id="280699"/>
    <lineage>
        <taxon>Eukaryota</taxon>
        <taxon>Rhodophyta</taxon>
        <taxon>Bangiophyceae</taxon>
        <taxon>Cyanidiales</taxon>
        <taxon>Cyanidiaceae</taxon>
        <taxon>Cyanidioschyzon</taxon>
    </lineage>
</organism>
<keyword evidence="7 8" id="KW-0472">Membrane</keyword>
<dbReference type="OrthoDB" id="445566at2759"/>
<evidence type="ECO:0000313" key="9">
    <source>
        <dbReference type="EMBL" id="BAM83267.1"/>
    </source>
</evidence>
<dbReference type="GeneID" id="16997993"/>
<reference evidence="9 10" key="2">
    <citation type="journal article" date="2007" name="BMC Biol.">
        <title>A 100%-complete sequence reveals unusually simple genomic features in the hot-spring red alga Cyanidioschyzon merolae.</title>
        <authorList>
            <person name="Nozaki H."/>
            <person name="Takano H."/>
            <person name="Misumi O."/>
            <person name="Terasawa K."/>
            <person name="Matsuzaki M."/>
            <person name="Maruyama S."/>
            <person name="Nishida K."/>
            <person name="Yagisawa F."/>
            <person name="Yoshida Y."/>
            <person name="Fujiwara T."/>
            <person name="Takio S."/>
            <person name="Tamura K."/>
            <person name="Chung S.J."/>
            <person name="Nakamura S."/>
            <person name="Kuroiwa H."/>
            <person name="Tanaka K."/>
            <person name="Sato N."/>
            <person name="Kuroiwa T."/>
        </authorList>
    </citation>
    <scope>NUCLEOTIDE SEQUENCE [LARGE SCALE GENOMIC DNA]</scope>
    <source>
        <strain evidence="9 10">10D</strain>
    </source>
</reference>
<evidence type="ECO:0000256" key="7">
    <source>
        <dbReference type="ARBA" id="ARBA00023136"/>
    </source>
</evidence>
<dbReference type="eggNOG" id="KOG1746">
    <property type="taxonomic scope" value="Eukaryota"/>
</dbReference>
<dbReference type="STRING" id="280699.M1VIA5"/>
<dbReference type="Proteomes" id="UP000007014">
    <property type="component" value="Chromosome 20"/>
</dbReference>
<dbReference type="PANTHER" id="PTHR10705">
    <property type="entry name" value="DOLICHYL-DIPHOSPHOOLIGOSACCHARIDE--PROTEIN GLYCOSYLTRANSFERASE SUBUNIT DAD1"/>
    <property type="match status" value="1"/>
</dbReference>
<comment type="pathway">
    <text evidence="2 8">Protein modification; protein glycosylation.</text>
</comment>
<keyword evidence="4 8" id="KW-0812">Transmembrane</keyword>
<evidence type="ECO:0000256" key="4">
    <source>
        <dbReference type="ARBA" id="ARBA00022692"/>
    </source>
</evidence>
<evidence type="ECO:0000256" key="1">
    <source>
        <dbReference type="ARBA" id="ARBA00004477"/>
    </source>
</evidence>
<comment type="function">
    <text evidence="8">Subunit of the oligosaccharyl transferase (OST) complex that catalyzes the initial transfer of a defined glycan (Glc(3)Man(9)GlcNAc(2) in eukaryotes) from the lipid carrier dolichol-pyrophosphate to an asparagine residue within an Asn-X-Ser/Thr consensus motif in nascent polypeptide chains, the first step in protein N-glycosylation. N-glycosylation occurs cotranslationally and the complex associates with the Sec61 complex at the channel-forming translocon complex that mediates protein translocation across the endoplasmic reticulum (ER). All subunits are required for a maximal enzyme activity.</text>
</comment>
<name>M1VIA5_CYAM1</name>
<dbReference type="OMA" id="YCCSVGT"/>
<protein>
    <recommendedName>
        <fullName evidence="8">Dolichyl-diphosphooligosaccharide--protein glycosyltransferase subunit OST2</fullName>
        <shortName evidence="8">Oligosaccharyl transferase subunit OST2</shortName>
    </recommendedName>
</protein>
<dbReference type="RefSeq" id="XP_005539303.1">
    <property type="nucleotide sequence ID" value="XM_005539246.1"/>
</dbReference>
<dbReference type="GO" id="GO:0008250">
    <property type="term" value="C:oligosaccharyltransferase complex"/>
    <property type="evidence" value="ECO:0007669"/>
    <property type="project" value="InterPro"/>
</dbReference>
<evidence type="ECO:0000256" key="2">
    <source>
        <dbReference type="ARBA" id="ARBA00004922"/>
    </source>
</evidence>
<keyword evidence="5 8" id="KW-0256">Endoplasmic reticulum</keyword>
<feature type="transmembrane region" description="Helical" evidence="8">
    <location>
        <begin position="58"/>
        <end position="78"/>
    </location>
</feature>
<evidence type="ECO:0000256" key="6">
    <source>
        <dbReference type="ARBA" id="ARBA00022989"/>
    </source>
</evidence>
<dbReference type="GO" id="GO:0006487">
    <property type="term" value="P:protein N-linked glycosylation"/>
    <property type="evidence" value="ECO:0007669"/>
    <property type="project" value="TreeGrafter"/>
</dbReference>
<evidence type="ECO:0000313" key="10">
    <source>
        <dbReference type="Proteomes" id="UP000007014"/>
    </source>
</evidence>
<sequence length="119" mass="13153">MASTDLTIRSVWRSLKEGYRSKVPSELQLLDSYVAFLAVVLGVITSFAAVVGTYPFNSLLAAAFCLIGSAVLTVGLRMQINARNRTKLNRWEHRSFESAYVGWLLGHLVLFLTAVNFVG</sequence>
<dbReference type="Pfam" id="PF02109">
    <property type="entry name" value="DAD"/>
    <property type="match status" value="1"/>
</dbReference>
<dbReference type="InterPro" id="IPR003038">
    <property type="entry name" value="DAD/Ost2"/>
</dbReference>
<accession>M1VIA5</accession>
<comment type="subunit">
    <text evidence="8">Component of the oligosaccharyltransferase (OST) complex.</text>
</comment>